<dbReference type="PANTHER" id="PTHR27002">
    <property type="entry name" value="RECEPTOR-LIKE SERINE/THREONINE-PROTEIN KINASE SD1-8"/>
    <property type="match status" value="1"/>
</dbReference>
<evidence type="ECO:0000313" key="11">
    <source>
        <dbReference type="EMBL" id="KAK7293102.1"/>
    </source>
</evidence>
<dbReference type="CDD" id="cd01098">
    <property type="entry name" value="PAN_AP_plant"/>
    <property type="match status" value="1"/>
</dbReference>
<keyword evidence="8" id="KW-1133">Transmembrane helix</keyword>
<dbReference type="PANTHER" id="PTHR27002:SF1105">
    <property type="entry name" value="S-LOCUS LECTIN KINASE FAMILY PROTEIN"/>
    <property type="match status" value="1"/>
</dbReference>
<dbReference type="InterPro" id="IPR011009">
    <property type="entry name" value="Kinase-like_dom_sf"/>
</dbReference>
<evidence type="ECO:0000256" key="2">
    <source>
        <dbReference type="ARBA" id="ARBA00022679"/>
    </source>
</evidence>
<dbReference type="FunFam" id="1.10.510.10:FF:001722">
    <property type="entry name" value="G-type lectin S-receptor-like serine/threonine-protein kinase B120"/>
    <property type="match status" value="1"/>
</dbReference>
<keyword evidence="8" id="KW-0812">Transmembrane</keyword>
<dbReference type="SMART" id="SM00473">
    <property type="entry name" value="PAN_AP"/>
    <property type="match status" value="1"/>
</dbReference>
<reference evidence="11 12" key="1">
    <citation type="submission" date="2024-01" db="EMBL/GenBank/DDBJ databases">
        <title>The genomes of 5 underutilized Papilionoideae crops provide insights into root nodulation and disease resistance.</title>
        <authorList>
            <person name="Yuan L."/>
        </authorList>
    </citation>
    <scope>NUCLEOTIDE SEQUENCE [LARGE SCALE GENOMIC DNA]</scope>
    <source>
        <strain evidence="11">LY-2023</strain>
        <tissue evidence="11">Leaf</tissue>
    </source>
</reference>
<evidence type="ECO:0000256" key="4">
    <source>
        <dbReference type="ARBA" id="ARBA00022741"/>
    </source>
</evidence>
<dbReference type="AlphaFoldDB" id="A0AAN9PD72"/>
<sequence length="538" mass="60666">MQAHQFCFSLTVFNIQRLQIPELFVSNETQPYWRSGPWNGQIFLGIPDMTSRFLDGTHVQNDGSGNVDGFYSADDLGLVILILNSQGQLQENTWDDVKKEWQVTWISQKSNCDVYGICGAFAICNSQTSPICSCLEGFEPRNKQEWIQQNWTSGCVRSTPLSCETANNQNRSADSNKPDGFLQLQTVKVPDFPEASSITQDQCRSQCLENCFCMAYSYDATIGCMSWNGSLVDIQQFSNAGTDLYIRLANAELGKGKKKTIIIIAMTTIIGVFLVLISAYVIWRRSLHPAMKKNREWFRLKKTVTSEEDTRESIIEELSETELQELLQFKFENLAVATNNFHSSNKLGQGGFGPVYKGKLQNDFGMARIFGGRENEANTQRIVGTYGYMSPEYAMQGVFSEKSDVFSFGVLLLEIISGRRNSSFYDSENSLTLLGFAWIQWCEDNILALIDSEIYDTNLHESIMRCIHIGLLCVQEFAADRPTMATVISMLNSEIVNLFPPREPAFIMRQNMLSAVSSHESLKLYSINTASITEIHGR</sequence>
<dbReference type="Pfam" id="PF00954">
    <property type="entry name" value="S_locus_glycop"/>
    <property type="match status" value="1"/>
</dbReference>
<dbReference type="InterPro" id="IPR000858">
    <property type="entry name" value="S_locus_glycoprot_dom"/>
</dbReference>
<proteinExistence type="predicted"/>
<protein>
    <submittedName>
        <fullName evidence="11">Uncharacterized protein</fullName>
    </submittedName>
</protein>
<keyword evidence="7" id="KW-1015">Disulfide bond</keyword>
<dbReference type="PROSITE" id="PS50011">
    <property type="entry name" value="PROTEIN_KINASE_DOM"/>
    <property type="match status" value="1"/>
</dbReference>
<dbReference type="GO" id="GO:0004674">
    <property type="term" value="F:protein serine/threonine kinase activity"/>
    <property type="evidence" value="ECO:0007669"/>
    <property type="project" value="UniProtKB-KW"/>
</dbReference>
<dbReference type="GO" id="GO:0048544">
    <property type="term" value="P:recognition of pollen"/>
    <property type="evidence" value="ECO:0007669"/>
    <property type="project" value="InterPro"/>
</dbReference>
<keyword evidence="12" id="KW-1185">Reference proteome</keyword>
<gene>
    <name evidence="11" type="ORF">RJT34_15963</name>
</gene>
<evidence type="ECO:0000256" key="5">
    <source>
        <dbReference type="ARBA" id="ARBA00022777"/>
    </source>
</evidence>
<keyword evidence="8" id="KW-0472">Membrane</keyword>
<dbReference type="GO" id="GO:0005524">
    <property type="term" value="F:ATP binding"/>
    <property type="evidence" value="ECO:0007669"/>
    <property type="project" value="UniProtKB-KW"/>
</dbReference>
<keyword evidence="4" id="KW-0547">Nucleotide-binding</keyword>
<keyword evidence="6" id="KW-0067">ATP-binding</keyword>
<dbReference type="Gene3D" id="3.30.200.20">
    <property type="entry name" value="Phosphorylase Kinase, domain 1"/>
    <property type="match status" value="1"/>
</dbReference>
<feature type="domain" description="Protein kinase" evidence="9">
    <location>
        <begin position="216"/>
        <end position="496"/>
    </location>
</feature>
<evidence type="ECO:0000259" key="10">
    <source>
        <dbReference type="PROSITE" id="PS50948"/>
    </source>
</evidence>
<keyword evidence="3" id="KW-0732">Signal</keyword>
<dbReference type="SUPFAM" id="SSF56112">
    <property type="entry name" value="Protein kinase-like (PK-like)"/>
    <property type="match status" value="1"/>
</dbReference>
<dbReference type="GO" id="GO:0005886">
    <property type="term" value="C:plasma membrane"/>
    <property type="evidence" value="ECO:0007669"/>
    <property type="project" value="TreeGrafter"/>
</dbReference>
<evidence type="ECO:0000313" key="12">
    <source>
        <dbReference type="Proteomes" id="UP001359559"/>
    </source>
</evidence>
<dbReference type="InterPro" id="IPR003609">
    <property type="entry name" value="Pan_app"/>
</dbReference>
<evidence type="ECO:0000256" key="8">
    <source>
        <dbReference type="SAM" id="Phobius"/>
    </source>
</evidence>
<dbReference type="Pfam" id="PF08276">
    <property type="entry name" value="PAN_2"/>
    <property type="match status" value="1"/>
</dbReference>
<feature type="domain" description="Apple" evidence="10">
    <location>
        <begin position="163"/>
        <end position="249"/>
    </location>
</feature>
<evidence type="ECO:0000256" key="6">
    <source>
        <dbReference type="ARBA" id="ARBA00022840"/>
    </source>
</evidence>
<accession>A0AAN9PD72</accession>
<dbReference type="InterPro" id="IPR001245">
    <property type="entry name" value="Ser-Thr/Tyr_kinase_cat_dom"/>
</dbReference>
<dbReference type="Proteomes" id="UP001359559">
    <property type="component" value="Unassembled WGS sequence"/>
</dbReference>
<dbReference type="Gene3D" id="1.10.510.10">
    <property type="entry name" value="Transferase(Phosphotransferase) domain 1"/>
    <property type="match status" value="1"/>
</dbReference>
<dbReference type="Pfam" id="PF07714">
    <property type="entry name" value="PK_Tyr_Ser-Thr"/>
    <property type="match status" value="1"/>
</dbReference>
<evidence type="ECO:0000256" key="3">
    <source>
        <dbReference type="ARBA" id="ARBA00022729"/>
    </source>
</evidence>
<keyword evidence="2" id="KW-0808">Transferase</keyword>
<name>A0AAN9PD72_CLITE</name>
<dbReference type="PROSITE" id="PS50948">
    <property type="entry name" value="PAN"/>
    <property type="match status" value="1"/>
</dbReference>
<dbReference type="EMBL" id="JAYKXN010000004">
    <property type="protein sequence ID" value="KAK7293102.1"/>
    <property type="molecule type" value="Genomic_DNA"/>
</dbReference>
<evidence type="ECO:0000259" key="9">
    <source>
        <dbReference type="PROSITE" id="PS50011"/>
    </source>
</evidence>
<evidence type="ECO:0000256" key="7">
    <source>
        <dbReference type="ARBA" id="ARBA00023157"/>
    </source>
</evidence>
<evidence type="ECO:0000256" key="1">
    <source>
        <dbReference type="ARBA" id="ARBA00022527"/>
    </source>
</evidence>
<dbReference type="InterPro" id="IPR000719">
    <property type="entry name" value="Prot_kinase_dom"/>
</dbReference>
<keyword evidence="1" id="KW-0723">Serine/threonine-protein kinase</keyword>
<feature type="transmembrane region" description="Helical" evidence="8">
    <location>
        <begin position="261"/>
        <end position="283"/>
    </location>
</feature>
<organism evidence="11 12">
    <name type="scientific">Clitoria ternatea</name>
    <name type="common">Butterfly pea</name>
    <dbReference type="NCBI Taxonomy" id="43366"/>
    <lineage>
        <taxon>Eukaryota</taxon>
        <taxon>Viridiplantae</taxon>
        <taxon>Streptophyta</taxon>
        <taxon>Embryophyta</taxon>
        <taxon>Tracheophyta</taxon>
        <taxon>Spermatophyta</taxon>
        <taxon>Magnoliopsida</taxon>
        <taxon>eudicotyledons</taxon>
        <taxon>Gunneridae</taxon>
        <taxon>Pentapetalae</taxon>
        <taxon>rosids</taxon>
        <taxon>fabids</taxon>
        <taxon>Fabales</taxon>
        <taxon>Fabaceae</taxon>
        <taxon>Papilionoideae</taxon>
        <taxon>50 kb inversion clade</taxon>
        <taxon>NPAAA clade</taxon>
        <taxon>indigoferoid/millettioid clade</taxon>
        <taxon>Phaseoleae</taxon>
        <taxon>Clitoria</taxon>
    </lineage>
</organism>
<keyword evidence="5" id="KW-0418">Kinase</keyword>
<comment type="caution">
    <text evidence="11">The sequence shown here is derived from an EMBL/GenBank/DDBJ whole genome shotgun (WGS) entry which is preliminary data.</text>
</comment>